<dbReference type="RefSeq" id="WP_100921366.1">
    <property type="nucleotide sequence ID" value="NZ_CP020370.1"/>
</dbReference>
<dbReference type="GO" id="GO:0005524">
    <property type="term" value="F:ATP binding"/>
    <property type="evidence" value="ECO:0007669"/>
    <property type="project" value="UniProtKB-UniRule"/>
</dbReference>
<dbReference type="SUPFAM" id="SSF54991">
    <property type="entry name" value="Anticodon-binding domain of PheRS"/>
    <property type="match status" value="1"/>
</dbReference>
<dbReference type="Pfam" id="PF03147">
    <property type="entry name" value="FDX-ACB"/>
    <property type="match status" value="1"/>
</dbReference>
<dbReference type="Gene3D" id="3.30.930.10">
    <property type="entry name" value="Bira Bifunctional Protein, Domain 2"/>
    <property type="match status" value="1"/>
</dbReference>
<dbReference type="Gene3D" id="3.30.70.380">
    <property type="entry name" value="Ferrodoxin-fold anticodon-binding domain"/>
    <property type="match status" value="1"/>
</dbReference>
<dbReference type="InterPro" id="IPR005121">
    <property type="entry name" value="Fdx_antiC-bd"/>
</dbReference>
<dbReference type="OrthoDB" id="9805455at2"/>
<dbReference type="GO" id="GO:0000287">
    <property type="term" value="F:magnesium ion binding"/>
    <property type="evidence" value="ECO:0007669"/>
    <property type="project" value="UniProtKB-UniRule"/>
</dbReference>
<name>A0A2K8UDP3_9GAMM</name>
<dbReference type="GO" id="GO:0004826">
    <property type="term" value="F:phenylalanine-tRNA ligase activity"/>
    <property type="evidence" value="ECO:0007669"/>
    <property type="project" value="UniProtKB-UniRule"/>
</dbReference>
<proteinExistence type="inferred from homology"/>
<evidence type="ECO:0000313" key="21">
    <source>
        <dbReference type="Proteomes" id="UP000232638"/>
    </source>
</evidence>
<dbReference type="NCBIfam" id="TIGR00472">
    <property type="entry name" value="pheT_bact"/>
    <property type="match status" value="1"/>
</dbReference>
<dbReference type="PROSITE" id="PS51483">
    <property type="entry name" value="B5"/>
    <property type="match status" value="1"/>
</dbReference>
<keyword evidence="5 16" id="KW-0820">tRNA-binding</keyword>
<dbReference type="SUPFAM" id="SSF50249">
    <property type="entry name" value="Nucleic acid-binding proteins"/>
    <property type="match status" value="1"/>
</dbReference>
<dbReference type="InterPro" id="IPR005146">
    <property type="entry name" value="B3/B4_tRNA-bd"/>
</dbReference>
<evidence type="ECO:0000256" key="2">
    <source>
        <dbReference type="ARBA" id="ARBA00008653"/>
    </source>
</evidence>
<dbReference type="CDD" id="cd02796">
    <property type="entry name" value="tRNA_bind_bactPheRS"/>
    <property type="match status" value="1"/>
</dbReference>
<comment type="similarity">
    <text evidence="2 15">Belongs to the phenylalanyl-tRNA synthetase beta subunit family. Type 1 subfamily.</text>
</comment>
<dbReference type="SMART" id="SM00874">
    <property type="entry name" value="B5"/>
    <property type="match status" value="1"/>
</dbReference>
<feature type="binding site" evidence="15">
    <location>
        <position position="460"/>
    </location>
    <ligand>
        <name>Mg(2+)</name>
        <dbReference type="ChEBI" id="CHEBI:18420"/>
        <note>shared with alpha subunit</note>
    </ligand>
</feature>
<dbReference type="EC" id="6.1.1.20" evidence="15"/>
<dbReference type="PANTHER" id="PTHR10947:SF0">
    <property type="entry name" value="PHENYLALANINE--TRNA LIGASE BETA SUBUNIT"/>
    <property type="match status" value="1"/>
</dbReference>
<evidence type="ECO:0000256" key="10">
    <source>
        <dbReference type="ARBA" id="ARBA00022842"/>
    </source>
</evidence>
<organism evidence="20 21">
    <name type="scientific">Candidatus Thiodictyon syntrophicum</name>
    <dbReference type="NCBI Taxonomy" id="1166950"/>
    <lineage>
        <taxon>Bacteria</taxon>
        <taxon>Pseudomonadati</taxon>
        <taxon>Pseudomonadota</taxon>
        <taxon>Gammaproteobacteria</taxon>
        <taxon>Chromatiales</taxon>
        <taxon>Chromatiaceae</taxon>
        <taxon>Thiodictyon</taxon>
    </lineage>
</organism>
<dbReference type="InterPro" id="IPR041616">
    <property type="entry name" value="PheRS_beta_core"/>
</dbReference>
<accession>A0A2K8UDP3</accession>
<dbReference type="Gene3D" id="3.30.56.10">
    <property type="match status" value="2"/>
</dbReference>
<dbReference type="GO" id="GO:0006432">
    <property type="term" value="P:phenylalanyl-tRNA aminoacylation"/>
    <property type="evidence" value="ECO:0007669"/>
    <property type="project" value="UniProtKB-UniRule"/>
</dbReference>
<comment type="subunit">
    <text evidence="3 15">Tetramer of two alpha and two beta subunits.</text>
</comment>
<evidence type="ECO:0000256" key="11">
    <source>
        <dbReference type="ARBA" id="ARBA00022884"/>
    </source>
</evidence>
<evidence type="ECO:0000259" key="18">
    <source>
        <dbReference type="PROSITE" id="PS51447"/>
    </source>
</evidence>
<keyword evidence="7 15" id="KW-0479">Metal-binding</keyword>
<dbReference type="PROSITE" id="PS51447">
    <property type="entry name" value="FDX_ACB"/>
    <property type="match status" value="1"/>
</dbReference>
<dbReference type="PANTHER" id="PTHR10947">
    <property type="entry name" value="PHENYLALANYL-TRNA SYNTHETASE BETA CHAIN AND LEUCINE-RICH REPEAT-CONTAINING PROTEIN 47"/>
    <property type="match status" value="1"/>
</dbReference>
<dbReference type="InterPro" id="IPR045864">
    <property type="entry name" value="aa-tRNA-synth_II/BPL/LPL"/>
</dbReference>
<sequence length="792" mass="84481">MRFSESWLREWVNPCIDTQTLADQLSMAGLEVDAIAPAAAAFSGVVVGLVLEVAPHPDAGKLHVCTVDLGQAAPLTIVCGAANVAAGMRVPVATIGAVMPGDFKIKRAKLRGVESFGMICSASELGLAETSSGILPLPAEAPVGADFRAWLGLDDACIEVDLTPDRGDCLSIAGLAWEVAAINDCPLTPVVVEPVAPASDDRFQVTLEAPEHCPRYACRIIRGIDPAAVTPLWMRERLRRGGIRAISPVVDVTNYVLLELGQPMHGFDLAHLEGEIRVRLAEPRERLHLLNGETIDLRPDTLVIADAVRPVALAGIMGGAGSAVESETRDILLESAFFAPAGISGKARSYGLHTDSSHRFERGVDPGLQVRALERATRLLVAIVGGEPGPVVDMTAAEHLPRRAPLTLRAARCAQVLGLELPPETIAGILKRLGMDLVPVAGGWQVTPPSGRFDLVHEVDLIADVGRIHGYDRIPVSHASSAAATRARPEAAFDLDRARLALVDRGFQEVITYSFVSPELQARVEPEVKGLALANPISAELSVMRPSLWPGLLHTARYNQARQQERVRIFETGLRFRPGPDGLSQEAAIGGLVIGPLDPEQWGAPTRPVDFFALKADVEALLALTGDLPGFSFVADQHPALHPGQSARIDYAGRPVGRLGMLHPALAADLDLTGDAFLFELEQAALTTGVLPRFAPISRYPAIRRDLAIVVDEGVAYADIAGCIRAGAGDLLRELVLFDVYAGENIGAGRKSLALGLILQVSSQTLTDEVVDEAVGRVLTRLESDFGARLRD</sequence>
<evidence type="ECO:0000259" key="19">
    <source>
        <dbReference type="PROSITE" id="PS51483"/>
    </source>
</evidence>
<comment type="subcellular location">
    <subcellularLocation>
        <location evidence="1 15">Cytoplasm</location>
    </subcellularLocation>
</comment>
<evidence type="ECO:0000256" key="16">
    <source>
        <dbReference type="PROSITE-ProRule" id="PRU00209"/>
    </source>
</evidence>
<keyword evidence="4 15" id="KW-0963">Cytoplasm</keyword>
<evidence type="ECO:0000256" key="14">
    <source>
        <dbReference type="ARBA" id="ARBA00049255"/>
    </source>
</evidence>
<dbReference type="InterPro" id="IPR036690">
    <property type="entry name" value="Fdx_antiC-bd_sf"/>
</dbReference>
<dbReference type="AlphaFoldDB" id="A0A2K8UDP3"/>
<evidence type="ECO:0000313" key="20">
    <source>
        <dbReference type="EMBL" id="AUB83686.1"/>
    </source>
</evidence>
<dbReference type="InterPro" id="IPR033714">
    <property type="entry name" value="tRNA_bind_bactPheRS"/>
</dbReference>
<dbReference type="HAMAP" id="MF_00283">
    <property type="entry name" value="Phe_tRNA_synth_beta1"/>
    <property type="match status" value="1"/>
</dbReference>
<keyword evidence="8 15" id="KW-0547">Nucleotide-binding</keyword>
<keyword evidence="10 15" id="KW-0460">Magnesium</keyword>
<dbReference type="FunFam" id="3.50.40.10:FF:000001">
    <property type="entry name" value="Phenylalanine--tRNA ligase beta subunit"/>
    <property type="match status" value="1"/>
</dbReference>
<keyword evidence="6 15" id="KW-0436">Ligase</keyword>
<dbReference type="FunFam" id="3.30.930.10:FF:000022">
    <property type="entry name" value="Phenylalanine--tRNA ligase beta subunit"/>
    <property type="match status" value="1"/>
</dbReference>
<dbReference type="FunFam" id="2.40.50.140:FF:000045">
    <property type="entry name" value="Phenylalanine--tRNA ligase beta subunit"/>
    <property type="match status" value="1"/>
</dbReference>
<keyword evidence="11 16" id="KW-0694">RNA-binding</keyword>
<feature type="binding site" evidence="15">
    <location>
        <position position="464"/>
    </location>
    <ligand>
        <name>Mg(2+)</name>
        <dbReference type="ChEBI" id="CHEBI:18420"/>
        <note>shared with alpha subunit</note>
    </ligand>
</feature>
<dbReference type="Pfam" id="PF17759">
    <property type="entry name" value="tRNA_synthFbeta"/>
    <property type="match status" value="1"/>
</dbReference>
<dbReference type="SMART" id="SM00896">
    <property type="entry name" value="FDX-ACB"/>
    <property type="match status" value="1"/>
</dbReference>
<dbReference type="GO" id="GO:0000049">
    <property type="term" value="F:tRNA binding"/>
    <property type="evidence" value="ECO:0007669"/>
    <property type="project" value="UniProtKB-UniRule"/>
</dbReference>
<keyword evidence="21" id="KW-1185">Reference proteome</keyword>
<dbReference type="InterPro" id="IPR004532">
    <property type="entry name" value="Phe-tRNA-ligase_IIc_bsu_bact"/>
</dbReference>
<dbReference type="InterPro" id="IPR045060">
    <property type="entry name" value="Phe-tRNA-ligase_IIc_bsu"/>
</dbReference>
<dbReference type="InterPro" id="IPR020825">
    <property type="entry name" value="Phe-tRNA_synthase-like_B3/B4"/>
</dbReference>
<comment type="cofactor">
    <cofactor evidence="15">
        <name>Mg(2+)</name>
        <dbReference type="ChEBI" id="CHEBI:18420"/>
    </cofactor>
    <text evidence="15">Binds 2 magnesium ions per tetramer.</text>
</comment>
<comment type="catalytic activity">
    <reaction evidence="14 15">
        <text>tRNA(Phe) + L-phenylalanine + ATP = L-phenylalanyl-tRNA(Phe) + AMP + diphosphate + H(+)</text>
        <dbReference type="Rhea" id="RHEA:19413"/>
        <dbReference type="Rhea" id="RHEA-COMP:9668"/>
        <dbReference type="Rhea" id="RHEA-COMP:9699"/>
        <dbReference type="ChEBI" id="CHEBI:15378"/>
        <dbReference type="ChEBI" id="CHEBI:30616"/>
        <dbReference type="ChEBI" id="CHEBI:33019"/>
        <dbReference type="ChEBI" id="CHEBI:58095"/>
        <dbReference type="ChEBI" id="CHEBI:78442"/>
        <dbReference type="ChEBI" id="CHEBI:78531"/>
        <dbReference type="ChEBI" id="CHEBI:456215"/>
        <dbReference type="EC" id="6.1.1.20"/>
    </reaction>
</comment>
<evidence type="ECO:0000256" key="13">
    <source>
        <dbReference type="ARBA" id="ARBA00023146"/>
    </source>
</evidence>
<dbReference type="Pfam" id="PF01588">
    <property type="entry name" value="tRNA_bind"/>
    <property type="match status" value="1"/>
</dbReference>
<dbReference type="CDD" id="cd00769">
    <property type="entry name" value="PheRS_beta_core"/>
    <property type="match status" value="1"/>
</dbReference>
<dbReference type="SUPFAM" id="SSF55681">
    <property type="entry name" value="Class II aaRS and biotin synthetases"/>
    <property type="match status" value="1"/>
</dbReference>
<dbReference type="SMART" id="SM00873">
    <property type="entry name" value="B3_4"/>
    <property type="match status" value="1"/>
</dbReference>
<protein>
    <recommendedName>
        <fullName evidence="15">Phenylalanine--tRNA ligase beta subunit</fullName>
        <ecNumber evidence="15">6.1.1.20</ecNumber>
    </recommendedName>
    <alternativeName>
        <fullName evidence="15">Phenylalanyl-tRNA synthetase beta subunit</fullName>
        <shortName evidence="15">PheRS</shortName>
    </alternativeName>
</protein>
<evidence type="ECO:0000256" key="7">
    <source>
        <dbReference type="ARBA" id="ARBA00022723"/>
    </source>
</evidence>
<dbReference type="InterPro" id="IPR009061">
    <property type="entry name" value="DNA-bd_dom_put_sf"/>
</dbReference>
<evidence type="ECO:0000256" key="8">
    <source>
        <dbReference type="ARBA" id="ARBA00022741"/>
    </source>
</evidence>
<evidence type="ECO:0000256" key="15">
    <source>
        <dbReference type="HAMAP-Rule" id="MF_00283"/>
    </source>
</evidence>
<dbReference type="PROSITE" id="PS50886">
    <property type="entry name" value="TRBD"/>
    <property type="match status" value="1"/>
</dbReference>
<dbReference type="NCBIfam" id="NF045760">
    <property type="entry name" value="YtpR"/>
    <property type="match status" value="1"/>
</dbReference>
<dbReference type="GO" id="GO:0009328">
    <property type="term" value="C:phenylalanine-tRNA ligase complex"/>
    <property type="evidence" value="ECO:0007669"/>
    <property type="project" value="TreeGrafter"/>
</dbReference>
<comment type="caution">
    <text evidence="15">Lacks conserved residue(s) required for the propagation of feature annotation.</text>
</comment>
<evidence type="ECO:0000256" key="6">
    <source>
        <dbReference type="ARBA" id="ARBA00022598"/>
    </source>
</evidence>
<dbReference type="InterPro" id="IPR002547">
    <property type="entry name" value="tRNA-bd_dom"/>
</dbReference>
<evidence type="ECO:0000256" key="12">
    <source>
        <dbReference type="ARBA" id="ARBA00022917"/>
    </source>
</evidence>
<keyword evidence="12 15" id="KW-0648">Protein biosynthesis</keyword>
<dbReference type="KEGG" id="tsy:THSYN_23840"/>
<keyword evidence="9 15" id="KW-0067">ATP-binding</keyword>
<evidence type="ECO:0000256" key="9">
    <source>
        <dbReference type="ARBA" id="ARBA00022840"/>
    </source>
</evidence>
<dbReference type="EMBL" id="CP020370">
    <property type="protein sequence ID" value="AUB83686.1"/>
    <property type="molecule type" value="Genomic_DNA"/>
</dbReference>
<dbReference type="Gene3D" id="3.50.40.10">
    <property type="entry name" value="Phenylalanyl-trna Synthetase, Chain B, domain 3"/>
    <property type="match status" value="1"/>
</dbReference>
<dbReference type="Pfam" id="PF03483">
    <property type="entry name" value="B3_4"/>
    <property type="match status" value="1"/>
</dbReference>
<dbReference type="SUPFAM" id="SSF46955">
    <property type="entry name" value="Putative DNA-binding domain"/>
    <property type="match status" value="1"/>
</dbReference>
<gene>
    <name evidence="15" type="primary">pheT</name>
    <name evidence="20" type="ORF">THSYN_23840</name>
</gene>
<evidence type="ECO:0000256" key="4">
    <source>
        <dbReference type="ARBA" id="ARBA00022490"/>
    </source>
</evidence>
<reference evidence="20 21" key="1">
    <citation type="submission" date="2017-03" db="EMBL/GenBank/DDBJ databases">
        <title>Complete genome sequence of Candidatus 'Thiodictyon syntrophicum' sp. nov. strain Cad16T, a photolithoautotroph purple sulfur bacterium isolated from an alpine meromictic lake.</title>
        <authorList>
            <person name="Luedin S.M."/>
            <person name="Pothier J.F."/>
            <person name="Danza F."/>
            <person name="Storelli N."/>
            <person name="Wittwer M."/>
            <person name="Tonolla M."/>
        </authorList>
    </citation>
    <scope>NUCLEOTIDE SEQUENCE [LARGE SCALE GENOMIC DNA]</scope>
    <source>
        <strain evidence="20 21">Cad16T</strain>
    </source>
</reference>
<dbReference type="Pfam" id="PF03484">
    <property type="entry name" value="B5"/>
    <property type="match status" value="1"/>
</dbReference>
<evidence type="ECO:0000256" key="5">
    <source>
        <dbReference type="ARBA" id="ARBA00022555"/>
    </source>
</evidence>
<feature type="binding site" evidence="15">
    <location>
        <position position="454"/>
    </location>
    <ligand>
        <name>Mg(2+)</name>
        <dbReference type="ChEBI" id="CHEBI:18420"/>
        <note>shared with alpha subunit</note>
    </ligand>
</feature>
<dbReference type="SUPFAM" id="SSF56037">
    <property type="entry name" value="PheT/TilS domain"/>
    <property type="match status" value="1"/>
</dbReference>
<feature type="domain" description="FDX-ACB" evidence="18">
    <location>
        <begin position="698"/>
        <end position="791"/>
    </location>
</feature>
<dbReference type="Proteomes" id="UP000232638">
    <property type="component" value="Chromosome"/>
</dbReference>
<feature type="domain" description="B5" evidence="19">
    <location>
        <begin position="401"/>
        <end position="476"/>
    </location>
</feature>
<dbReference type="InterPro" id="IPR012340">
    <property type="entry name" value="NA-bd_OB-fold"/>
</dbReference>
<evidence type="ECO:0000256" key="3">
    <source>
        <dbReference type="ARBA" id="ARBA00011209"/>
    </source>
</evidence>
<dbReference type="Gene3D" id="2.40.50.140">
    <property type="entry name" value="Nucleic acid-binding proteins"/>
    <property type="match status" value="1"/>
</dbReference>
<dbReference type="InterPro" id="IPR005147">
    <property type="entry name" value="tRNA_synthase_B5-dom"/>
</dbReference>
<feature type="domain" description="TRNA-binding" evidence="17">
    <location>
        <begin position="39"/>
        <end position="148"/>
    </location>
</feature>
<keyword evidence="13 15" id="KW-0030">Aminoacyl-tRNA synthetase</keyword>
<evidence type="ECO:0000256" key="1">
    <source>
        <dbReference type="ARBA" id="ARBA00004496"/>
    </source>
</evidence>
<evidence type="ECO:0000259" key="17">
    <source>
        <dbReference type="PROSITE" id="PS50886"/>
    </source>
</evidence>
<dbReference type="FunFam" id="3.30.70.380:FF:000001">
    <property type="entry name" value="Phenylalanine--tRNA ligase beta subunit"/>
    <property type="match status" value="1"/>
</dbReference>